<dbReference type="RefSeq" id="WP_369331368.1">
    <property type="nucleotide sequence ID" value="NZ_JAULBC010000007.1"/>
</dbReference>
<evidence type="ECO:0008006" key="3">
    <source>
        <dbReference type="Google" id="ProtNLM"/>
    </source>
</evidence>
<gene>
    <name evidence="1" type="ORF">QTN47_20810</name>
</gene>
<keyword evidence="2" id="KW-1185">Reference proteome</keyword>
<name>A0ABV3ZJD4_9BACT</name>
<evidence type="ECO:0000313" key="2">
    <source>
        <dbReference type="Proteomes" id="UP001560573"/>
    </source>
</evidence>
<organism evidence="1 2">
    <name type="scientific">Danxiaibacter flavus</name>
    <dbReference type="NCBI Taxonomy" id="3049108"/>
    <lineage>
        <taxon>Bacteria</taxon>
        <taxon>Pseudomonadati</taxon>
        <taxon>Bacteroidota</taxon>
        <taxon>Chitinophagia</taxon>
        <taxon>Chitinophagales</taxon>
        <taxon>Chitinophagaceae</taxon>
        <taxon>Danxiaibacter</taxon>
    </lineage>
</organism>
<protein>
    <recommendedName>
        <fullName evidence="3">DUF4380 domain-containing protein</fullName>
    </recommendedName>
</protein>
<dbReference type="EMBL" id="JAULBC010000007">
    <property type="protein sequence ID" value="MEX6689962.1"/>
    <property type="molecule type" value="Genomic_DNA"/>
</dbReference>
<sequence>MYEKISYGGWPNCIRLYNDRVELIVTTDVGPRIVKFGFINGQDFLYLVPSHRGTAGGDEWRIYGGHRLWLAPEAIPFSYSPDNDMVQYFACDNNVTLIQHRESVTGIVKEMDLTLSRDSAELTVVHRVTNQNERDVQLSVWPITMLSPGGTAILPQEPFGEGDAYLLPARSLALWHYTKMNDPRWTWGEKYICAKQDALYTSEQKIGVTNRQGWMAYCLNNEVLIKKISFDPSAVYPDYNCNNEIYINGNYLEIETLGPLSTLAPGETIEHTEHWLLAEATLPGTEQSIDDILLPLVRSFVIQ</sequence>
<reference evidence="1 2" key="1">
    <citation type="submission" date="2023-07" db="EMBL/GenBank/DDBJ databases">
        <authorList>
            <person name="Lian W.-H."/>
        </authorList>
    </citation>
    <scope>NUCLEOTIDE SEQUENCE [LARGE SCALE GENOMIC DNA]</scope>
    <source>
        <strain evidence="1 2">SYSU DXS3180</strain>
    </source>
</reference>
<comment type="caution">
    <text evidence="1">The sequence shown here is derived from an EMBL/GenBank/DDBJ whole genome shotgun (WGS) entry which is preliminary data.</text>
</comment>
<dbReference type="Proteomes" id="UP001560573">
    <property type="component" value="Unassembled WGS sequence"/>
</dbReference>
<accession>A0ABV3ZJD4</accession>
<proteinExistence type="predicted"/>
<evidence type="ECO:0000313" key="1">
    <source>
        <dbReference type="EMBL" id="MEX6689962.1"/>
    </source>
</evidence>